<evidence type="ECO:0000256" key="1">
    <source>
        <dbReference type="SAM" id="Phobius"/>
    </source>
</evidence>
<dbReference type="EMBL" id="JPQZ01000243">
    <property type="protein sequence ID" value="KKO73766.1"/>
    <property type="molecule type" value="Genomic_DNA"/>
</dbReference>
<protein>
    <submittedName>
        <fullName evidence="2">Uncharacterized protein</fullName>
    </submittedName>
</protein>
<name>A0A0F9W7J3_9MICR</name>
<dbReference type="AlphaFoldDB" id="A0A0F9W7J3"/>
<keyword evidence="1" id="KW-0812">Transmembrane</keyword>
<dbReference type="VEuPathDB" id="MicrosporidiaDB:AAJ76_2430002069"/>
<dbReference type="OrthoDB" id="2190141at2759"/>
<feature type="transmembrane region" description="Helical" evidence="1">
    <location>
        <begin position="87"/>
        <end position="105"/>
    </location>
</feature>
<comment type="caution">
    <text evidence="2">The sequence shown here is derived from an EMBL/GenBank/DDBJ whole genome shotgun (WGS) entry which is preliminary data.</text>
</comment>
<sequence>MHKTLYSTCLVFQSRYFFILHKNKIKDKIFICMNELKNFLLSNNIISTTVICNNCRELYPLNGLIAGSSVILYRCPKRKCQKRHYLFLFRIPLADVVHLIYLLMLDLSYSQINYFWFVSDSTIERYKALLLDAYWVYIQQRPVLLGGPGIIVEVDKSVLSRRGVVCCTTTADDTILDTVWILSDIDRTHQ</sequence>
<evidence type="ECO:0000313" key="3">
    <source>
        <dbReference type="Proteomes" id="UP000034350"/>
    </source>
</evidence>
<keyword evidence="1" id="KW-0472">Membrane</keyword>
<dbReference type="RefSeq" id="XP_024329508.1">
    <property type="nucleotide sequence ID" value="XM_024474776.1"/>
</dbReference>
<dbReference type="Proteomes" id="UP000034350">
    <property type="component" value="Unassembled WGS sequence"/>
</dbReference>
<proteinExistence type="predicted"/>
<dbReference type="GeneID" id="36319704"/>
<evidence type="ECO:0000313" key="2">
    <source>
        <dbReference type="EMBL" id="KKO73766.1"/>
    </source>
</evidence>
<keyword evidence="3" id="KW-1185">Reference proteome</keyword>
<keyword evidence="1" id="KW-1133">Transmembrane helix</keyword>
<reference evidence="2 3" key="1">
    <citation type="journal article" date="2015" name="Environ. Microbiol.">
        <title>Genome analyses suggest the presence of polyploidy and recent human-driven expansions in eight global populations of the honeybee pathogen Nosema ceranae.</title>
        <authorList>
            <person name="Pelin A."/>
            <person name="Selman M."/>
            <person name="Aris-Brosou S."/>
            <person name="Farinelli L."/>
            <person name="Corradi N."/>
        </authorList>
    </citation>
    <scope>NUCLEOTIDE SEQUENCE [LARGE SCALE GENOMIC DNA]</scope>
    <source>
        <strain evidence="2 3">PA08 1199</strain>
    </source>
</reference>
<gene>
    <name evidence="2" type="ORF">AAJ76_2430002069</name>
</gene>
<accession>A0A0F9W7J3</accession>
<organism evidence="2 3">
    <name type="scientific">Vairimorpha ceranae</name>
    <dbReference type="NCBI Taxonomy" id="40302"/>
    <lineage>
        <taxon>Eukaryota</taxon>
        <taxon>Fungi</taxon>
        <taxon>Fungi incertae sedis</taxon>
        <taxon>Microsporidia</taxon>
        <taxon>Nosematidae</taxon>
        <taxon>Vairimorpha</taxon>
    </lineage>
</organism>